<sequence>MGIIAALKKRFKYLYLKDVLDFYQLDDEAKIRKKEQGRRERRRGVSDRSCPSSFALNLSFVQDELEEFVQIDDENNEEFAAAVLEDVEQLLQTMKVSEESQEDVNEDENVTSQVTDGELGNSFVFKRFKSLYKQVVDIEDQLICSEVQAEAEETLDDLRKSFELFQS</sequence>
<comment type="caution">
    <text evidence="1">The sequence shown here is derived from an EMBL/GenBank/DDBJ whole genome shotgun (WGS) entry which is preliminary data.</text>
</comment>
<dbReference type="AlphaFoldDB" id="A0ABD1ZR75"/>
<organism evidence="1 2">
    <name type="scientific">Riccia fluitans</name>
    <dbReference type="NCBI Taxonomy" id="41844"/>
    <lineage>
        <taxon>Eukaryota</taxon>
        <taxon>Viridiplantae</taxon>
        <taxon>Streptophyta</taxon>
        <taxon>Embryophyta</taxon>
        <taxon>Marchantiophyta</taxon>
        <taxon>Marchantiopsida</taxon>
        <taxon>Marchantiidae</taxon>
        <taxon>Marchantiales</taxon>
        <taxon>Ricciaceae</taxon>
        <taxon>Riccia</taxon>
    </lineage>
</organism>
<name>A0ABD1ZR75_9MARC</name>
<reference evidence="1 2" key="1">
    <citation type="submission" date="2024-09" db="EMBL/GenBank/DDBJ databases">
        <title>Chromosome-scale assembly of Riccia fluitans.</title>
        <authorList>
            <person name="Paukszto L."/>
            <person name="Sawicki J."/>
            <person name="Karawczyk K."/>
            <person name="Piernik-Szablinska J."/>
            <person name="Szczecinska M."/>
            <person name="Mazdziarz M."/>
        </authorList>
    </citation>
    <scope>NUCLEOTIDE SEQUENCE [LARGE SCALE GENOMIC DNA]</scope>
    <source>
        <strain evidence="1">Rf_01</strain>
        <tissue evidence="1">Aerial parts of the thallus</tissue>
    </source>
</reference>
<protein>
    <submittedName>
        <fullName evidence="1">Uncharacterized protein</fullName>
    </submittedName>
</protein>
<dbReference type="Proteomes" id="UP001605036">
    <property type="component" value="Unassembled WGS sequence"/>
</dbReference>
<gene>
    <name evidence="1" type="ORF">R1flu_022067</name>
</gene>
<keyword evidence="2" id="KW-1185">Reference proteome</keyword>
<evidence type="ECO:0000313" key="2">
    <source>
        <dbReference type="Proteomes" id="UP001605036"/>
    </source>
</evidence>
<dbReference type="EMBL" id="JBHFFA010000001">
    <property type="protein sequence ID" value="KAL2653939.1"/>
    <property type="molecule type" value="Genomic_DNA"/>
</dbReference>
<accession>A0ABD1ZR75</accession>
<proteinExistence type="predicted"/>
<evidence type="ECO:0000313" key="1">
    <source>
        <dbReference type="EMBL" id="KAL2653939.1"/>
    </source>
</evidence>